<feature type="compositionally biased region" description="Polar residues" evidence="1">
    <location>
        <begin position="1445"/>
        <end position="1455"/>
    </location>
</feature>
<evidence type="ECO:0000313" key="4">
    <source>
        <dbReference type="Proteomes" id="UP000054561"/>
    </source>
</evidence>
<feature type="transmembrane region" description="Helical" evidence="2">
    <location>
        <begin position="1691"/>
        <end position="1708"/>
    </location>
</feature>
<dbReference type="EMBL" id="KQ001741">
    <property type="protein sequence ID" value="KJP85206.1"/>
    <property type="molecule type" value="Genomic_DNA"/>
</dbReference>
<dbReference type="RefSeq" id="XP_012338190.1">
    <property type="nucleotide sequence ID" value="XM_012482767.1"/>
</dbReference>
<feature type="compositionally biased region" description="Basic and acidic residues" evidence="1">
    <location>
        <begin position="853"/>
        <end position="865"/>
    </location>
</feature>
<feature type="transmembrane region" description="Helical" evidence="2">
    <location>
        <begin position="1720"/>
        <end position="1738"/>
    </location>
</feature>
<dbReference type="OrthoDB" id="392851at2759"/>
<feature type="region of interest" description="Disordered" evidence="1">
    <location>
        <begin position="1758"/>
        <end position="1788"/>
    </location>
</feature>
<proteinExistence type="predicted"/>
<feature type="region of interest" description="Disordered" evidence="1">
    <location>
        <begin position="1"/>
        <end position="59"/>
    </location>
</feature>
<feature type="compositionally biased region" description="Basic and acidic residues" evidence="1">
    <location>
        <begin position="808"/>
        <end position="840"/>
    </location>
</feature>
<feature type="compositionally biased region" description="Low complexity" evidence="1">
    <location>
        <begin position="1472"/>
        <end position="1489"/>
    </location>
</feature>
<dbReference type="VEuPathDB" id="PlasmoDB:AK88_05165"/>
<feature type="region of interest" description="Disordered" evidence="1">
    <location>
        <begin position="733"/>
        <end position="764"/>
    </location>
</feature>
<keyword evidence="4" id="KW-1185">Reference proteome</keyword>
<accession>A0A0D9QHM3</accession>
<dbReference type="GeneID" id="24270479"/>
<sequence>MEGVEDSLVSASNSRGASPPLDMGDVAIPSTITGVSRDEQQNAQLGESPPDVSALGTPSMDEEDRYEFLSYSNYFFLEEQNNVNTYFEVKNVLTNTNPTLTSFFKYISLLSHVIYFDKVEEKKMLTSCDVQNINDILLKNEQSNINSCTVAYSCIVLLLDVIKLSPHAGIKNYVYCQLAKNAQKIEDLFFSIYSFQKGKHRDHFYVVRKNEAIFISDFVTLNVINLLNAEDKLTRNYGLRLCLLFCQHLSGCNHLVHMVLKIIFKKINFDEFSLALLVLTRWTPFLSHDVLYHVVRGLYHSAMGRSRGKREIPTAGKNTICVPITGEGDRPASGTQTQGGGSSQEKNWETYLGEKIHQQRDVEGSPPNGCADAEVNKASKGPILDNPFTFTILMYLSKIANRMNNMVPYVSYFLFKKFWKMINNMLNEEEHVCTSEETAITILREYFHSTTVLSHQNEFLKNLQIISIKFLLMVPQTRLMKRRQITYFALKSLLFLIKKKSIYVFPFVDDTSERRNAFDQRVNNFHFNYFSFVSTVREHELVSWLNRLSLSRDDSSALFMFVKIVYQFFKAANRGNYLTRSGRNGDNYLTRSGKKGEPISPLPDNHCKEEKAGEVSATDSHANRCKMNFLPILSRAHSEPFIQNFVCTMRDSLPSEMFHADSSPKKHYKFTHDYEMGEKEHLPIGTAADHLPSPPRKENSDQCDEKKRSSYENNSAGGEHMGQFCFTITLSDSARSEDSGGGDSTDEHFAPGSMSHMEKRAGRDEQKRVDLFFQKFVHVAKENEQASDINVKKLDITLKIRGRIACRGEQHQQEQHEQQEKLKEDPQAERGIHPPKERADQAQGEPVKRPHPRRESNAPPKREDGTVLNSKQPTPYTDDKAEEDPGKSSLSDAISEISNDPNSPSKQNTIKNSLYTQARTDKRGKLGKENVFLYCYNWLQKNKIRLHSFVQKDKLKYFNLGESFFAQFKKAFLKKKNKNSIYSTYNNRHWDRRGVNKTHDFGQLHHDGEGLPSGEDIPDDSILYRVMFIRLLFFLCRHSADHVSTKLCILKTLTILGQYILCDEDVRDFVNLFNFFFQFFVYNKEDSNVDNTPLEGVENRTAIGETCRTSKSLYGMGRGTHMGDMSNFTNRRGSKYTHSGTHLNRADGLYKVREIRETITSSDLEAHEETNFDLFLSDLLQYRLNDRAWGSNNCAPYQQSDAFKSAMQTCLLSVAANLGNCTNGHLLNCLFQSFCSNEFVPVFHLLFTLRAEKIVHILRDPFFYLLIDGQETEEDYSAHGKANDKYGMSSNHLTEEVKKTKKKTSLDTLVSHDNGRSCVYFLKRSKFFQTFNICQREDDHPASYHNIRHLFHLALVSYGKGEEVSTALRKKVYVFLTILNHIFSFKEKATPFWHAVRGTHQKKKKKKLCTGQVNLVGDGNQNGGKRVVWGDTRGQAEAGQRLPEGSNSGESSIAQKTLPRRDNSGSGGYSGDMGSSYSSCSNDSNCSSDTPPSTHASSDGQPSSAERDHPSDCSSVSSMSNKSLQRKVQNMYRKLQHQERVQSEENIQVANLKKNQSSFFYLYRAGKYCMCAGFYKHGYAILGKLFVLANIGDVKLWFKALLNYCNFFCRKRKKSYGDWKTFLSPTKYLLISEKCLKEVRIFHQNFFLYGFFVKIQMNIYLAVEDLLTLVSDIRDEINFTLTYFVCNVERIITSLVETTLGILTLAGIRHLFAGLSKRVLFLYVVFLKSTFVLCYFLRHKVIPFLFLSPSCVLKAPPVDDSDADSDGSSSEVSGEGSVETGGERRGGGHQAVFNIGSCTLHDLVHFYLNKRKIKRMRNKIFTKEVTNTQGKNFPDVFDYVMTLWKVAASKFFFYEHVQKLKELYGQFFKDGMVNKKKILSFMKVYLEVVYRMDLPTPPRVFSSVAVPYVTSSTYVYRSIKGRAPCEVESLKCVGQLVSLKAASVREFHFCNVKLILKNKVLREVNVRSQGINVTYTAHIKMGEDEWTHFTIFLTPLDRKKRLLGQAKATVFYFKYV</sequence>
<feature type="compositionally biased region" description="Polar residues" evidence="1">
    <location>
        <begin position="1512"/>
        <end position="1523"/>
    </location>
</feature>
<feature type="region of interest" description="Disordered" evidence="1">
    <location>
        <begin position="808"/>
        <end position="916"/>
    </location>
</feature>
<reference evidence="3 4" key="1">
    <citation type="submission" date="2014-03" db="EMBL/GenBank/DDBJ databases">
        <title>The Genome Sequence of Plasmodium fragile nilgiri.</title>
        <authorList>
            <consortium name="The Broad Institute Genomics Platform"/>
            <consortium name="The Broad Institute Genome Sequencing Center for Infectious Disease"/>
            <person name="Neafsey D."/>
            <person name="Duraisingh M."/>
            <person name="Young S.K."/>
            <person name="Zeng Q."/>
            <person name="Gargeya S."/>
            <person name="Abouelleil A."/>
            <person name="Alvarado L."/>
            <person name="Chapman S.B."/>
            <person name="Gainer-Dewar J."/>
            <person name="Goldberg J."/>
            <person name="Griggs A."/>
            <person name="Gujja S."/>
            <person name="Hansen M."/>
            <person name="Howarth C."/>
            <person name="Imamovic A."/>
            <person name="Larimer J."/>
            <person name="Pearson M."/>
            <person name="Poon T.W."/>
            <person name="Priest M."/>
            <person name="Roberts A."/>
            <person name="Saif S."/>
            <person name="Shea T."/>
            <person name="Sykes S."/>
            <person name="Wortman J."/>
            <person name="Nusbaum C."/>
            <person name="Birren B."/>
        </authorList>
    </citation>
    <scope>NUCLEOTIDE SEQUENCE [LARGE SCALE GENOMIC DNA]</scope>
    <source>
        <strain evidence="4">nilgiri</strain>
    </source>
</reference>
<feature type="compositionally biased region" description="Basic and acidic residues" evidence="1">
    <location>
        <begin position="695"/>
        <end position="710"/>
    </location>
</feature>
<dbReference type="Proteomes" id="UP000054561">
    <property type="component" value="Unassembled WGS sequence"/>
</dbReference>
<name>A0A0D9QHM3_PLAFR</name>
<evidence type="ECO:0000313" key="3">
    <source>
        <dbReference type="EMBL" id="KJP85206.1"/>
    </source>
</evidence>
<organism evidence="3 4">
    <name type="scientific">Plasmodium fragile</name>
    <dbReference type="NCBI Taxonomy" id="5857"/>
    <lineage>
        <taxon>Eukaryota</taxon>
        <taxon>Sar</taxon>
        <taxon>Alveolata</taxon>
        <taxon>Apicomplexa</taxon>
        <taxon>Aconoidasida</taxon>
        <taxon>Haemosporida</taxon>
        <taxon>Plasmodiidae</taxon>
        <taxon>Plasmodium</taxon>
        <taxon>Plasmodium (Plasmodium)</taxon>
    </lineage>
</organism>
<gene>
    <name evidence="3" type="ORF">AK88_05165</name>
</gene>
<feature type="compositionally biased region" description="Basic and acidic residues" evidence="1">
    <location>
        <begin position="877"/>
        <end position="886"/>
    </location>
</feature>
<evidence type="ECO:0000256" key="2">
    <source>
        <dbReference type="SAM" id="Phobius"/>
    </source>
</evidence>
<feature type="region of interest" description="Disordered" evidence="1">
    <location>
        <begin position="325"/>
        <end position="345"/>
    </location>
</feature>
<protein>
    <submittedName>
        <fullName evidence="3">Uncharacterized protein</fullName>
    </submittedName>
</protein>
<feature type="compositionally biased region" description="Polar residues" evidence="1">
    <location>
        <begin position="888"/>
        <end position="916"/>
    </location>
</feature>
<keyword evidence="2" id="KW-0812">Transmembrane</keyword>
<feature type="compositionally biased region" description="Polar residues" evidence="1">
    <location>
        <begin position="1490"/>
        <end position="1504"/>
    </location>
</feature>
<feature type="region of interest" description="Disordered" evidence="1">
    <location>
        <begin position="685"/>
        <end position="716"/>
    </location>
</feature>
<keyword evidence="2" id="KW-0472">Membrane</keyword>
<evidence type="ECO:0000256" key="1">
    <source>
        <dbReference type="SAM" id="MobiDB-lite"/>
    </source>
</evidence>
<dbReference type="OMA" id="FFFYEHV"/>
<feature type="region of interest" description="Disordered" evidence="1">
    <location>
        <begin position="1437"/>
        <end position="1523"/>
    </location>
</feature>
<keyword evidence="2" id="KW-1133">Transmembrane helix</keyword>
<feature type="compositionally biased region" description="Low complexity" evidence="1">
    <location>
        <begin position="1766"/>
        <end position="1780"/>
    </location>
</feature>